<dbReference type="EMBL" id="JAPWTJ010000822">
    <property type="protein sequence ID" value="KAJ8975453.1"/>
    <property type="molecule type" value="Genomic_DNA"/>
</dbReference>
<dbReference type="PANTHER" id="PTHR21483:SF18">
    <property type="entry name" value="RNA POLYMERASE II-ASSOCIATED PROTEIN 1"/>
    <property type="match status" value="1"/>
</dbReference>
<keyword evidence="2" id="KW-1185">Reference proteome</keyword>
<comment type="caution">
    <text evidence="1">The sequence shown here is derived from an EMBL/GenBank/DDBJ whole genome shotgun (WGS) entry which is preliminary data.</text>
</comment>
<dbReference type="Proteomes" id="UP001162164">
    <property type="component" value="Unassembled WGS sequence"/>
</dbReference>
<dbReference type="InterPro" id="IPR039913">
    <property type="entry name" value="RPAP1/Rba50"/>
</dbReference>
<sequence>MKIEEIETPAELLIQPSAERWLNFDVIEPNKLAWMKNVDIPKLTKSKEFEARFDFEGWLLAYSSTDINEKNRILYHHGEEPGQVSYNKRVIALNCIANILSLNWTGVYDGILDLPIEQIFFVVRFCLDDNTPAVLNASIKAMRNLIFSQVDETCLDSLLGFGLGLVQPVLAVDNDKGR</sequence>
<evidence type="ECO:0000313" key="1">
    <source>
        <dbReference type="EMBL" id="KAJ8975453.1"/>
    </source>
</evidence>
<reference evidence="1" key="1">
    <citation type="journal article" date="2023" name="Insect Mol. Biol.">
        <title>Genome sequencing provides insights into the evolution of gene families encoding plant cell wall-degrading enzymes in longhorned beetles.</title>
        <authorList>
            <person name="Shin N.R."/>
            <person name="Okamura Y."/>
            <person name="Kirsch R."/>
            <person name="Pauchet Y."/>
        </authorList>
    </citation>
    <scope>NUCLEOTIDE SEQUENCE</scope>
    <source>
        <strain evidence="1">MMC_N1</strain>
    </source>
</reference>
<protein>
    <submittedName>
        <fullName evidence="1">Uncharacterized protein</fullName>
    </submittedName>
</protein>
<name>A0ABQ9JB90_9CUCU</name>
<evidence type="ECO:0000313" key="2">
    <source>
        <dbReference type="Proteomes" id="UP001162164"/>
    </source>
</evidence>
<gene>
    <name evidence="1" type="ORF">NQ317_000702</name>
</gene>
<accession>A0ABQ9JB90</accession>
<organism evidence="1 2">
    <name type="scientific">Molorchus minor</name>
    <dbReference type="NCBI Taxonomy" id="1323400"/>
    <lineage>
        <taxon>Eukaryota</taxon>
        <taxon>Metazoa</taxon>
        <taxon>Ecdysozoa</taxon>
        <taxon>Arthropoda</taxon>
        <taxon>Hexapoda</taxon>
        <taxon>Insecta</taxon>
        <taxon>Pterygota</taxon>
        <taxon>Neoptera</taxon>
        <taxon>Endopterygota</taxon>
        <taxon>Coleoptera</taxon>
        <taxon>Polyphaga</taxon>
        <taxon>Cucujiformia</taxon>
        <taxon>Chrysomeloidea</taxon>
        <taxon>Cerambycidae</taxon>
        <taxon>Lamiinae</taxon>
        <taxon>Monochamini</taxon>
        <taxon>Molorchus</taxon>
    </lineage>
</organism>
<dbReference type="PANTHER" id="PTHR21483">
    <property type="entry name" value="RNA POLYMERASE II-ASSOCIATED PROTEIN 1"/>
    <property type="match status" value="1"/>
</dbReference>
<proteinExistence type="predicted"/>